<dbReference type="InterPro" id="IPR002656">
    <property type="entry name" value="Acyl_transf_3_dom"/>
</dbReference>
<reference evidence="4 5" key="1">
    <citation type="submission" date="2018-09" db="EMBL/GenBank/DDBJ databases">
        <title>Whole genome sequencing of Idiomarina andamanensis W-5T (LMG 29773T= JCM 31645T).</title>
        <authorList>
            <person name="Das S.K."/>
        </authorList>
    </citation>
    <scope>NUCLEOTIDE SEQUENCE [LARGE SCALE GENOMIC DNA]</scope>
    <source>
        <strain evidence="4 5">W-5T</strain>
    </source>
</reference>
<dbReference type="PANTHER" id="PTHR23028:SF53">
    <property type="entry name" value="ACYL_TRANSF_3 DOMAIN-CONTAINING PROTEIN"/>
    <property type="match status" value="1"/>
</dbReference>
<evidence type="ECO:0000256" key="1">
    <source>
        <dbReference type="SAM" id="Phobius"/>
    </source>
</evidence>
<feature type="transmembrane region" description="Helical" evidence="1">
    <location>
        <begin position="331"/>
        <end position="349"/>
    </location>
</feature>
<dbReference type="GO" id="GO:0016747">
    <property type="term" value="F:acyltransferase activity, transferring groups other than amino-acyl groups"/>
    <property type="evidence" value="ECO:0007669"/>
    <property type="project" value="InterPro"/>
</dbReference>
<feature type="transmembrane region" description="Helical" evidence="1">
    <location>
        <begin position="260"/>
        <end position="277"/>
    </location>
</feature>
<dbReference type="Pfam" id="PF01757">
    <property type="entry name" value="Acyl_transf_3"/>
    <property type="match status" value="1"/>
</dbReference>
<dbReference type="PANTHER" id="PTHR23028">
    <property type="entry name" value="ACETYLTRANSFERASE"/>
    <property type="match status" value="1"/>
</dbReference>
<feature type="transmembrane region" description="Helical" evidence="1">
    <location>
        <begin position="122"/>
        <end position="138"/>
    </location>
</feature>
<accession>A0AA92IKI8</accession>
<feature type="domain" description="Acyltransferase 3" evidence="2">
    <location>
        <begin position="18"/>
        <end position="309"/>
    </location>
</feature>
<feature type="transmembrane region" description="Helical" evidence="1">
    <location>
        <begin position="200"/>
        <end position="223"/>
    </location>
</feature>
<feature type="domain" description="SGNH" evidence="3">
    <location>
        <begin position="390"/>
        <end position="647"/>
    </location>
</feature>
<dbReference type="KEGG" id="panm:D3795_00065"/>
<sequence length="671" mass="76097">MPRRFFLVFRRVRRCGYFFVISGYLITSIIIKELKQNRFSIASFYERRARRILPALFFVVGCGGLFGWFFLLPDEFRSMSQGIVALTFFASNILYWWTTDYFSPAAEENPLLHTWSLGVEEQFYIFFPLLLMVLWKWGKSKISIIVWSLCIVSFAAAEFASHLWPSANFYLLPFRAWELGAGALCAIYSNKIDVTKTFKLNSKTTSALGVVGLVLIFLSIILLDKSTRFPSVYALPSIIGTVLIIAFARPTNLTGKVLSYKPIVAIGLISFSAYLWHQPIFAFSRMLNLTRLDAYDYVLLSILSLCLAAFSWKYVEAPFRNKNFIKQRSTVALFSVVLSTFFIVFGFIGHTTKGFPFRFDSKVLELTNIASLKSTNFLNCQSSPKHILTINNACRIGEEQQEPSVVFWGDSHATAISNTVDSVLEELELQGILLTYSACMPSVDLVRKDNPNCSPFNARNLQFLLDSNIETVILSARWSLNIEGTRFDNGEGGGEYGEPVRYELQSNINSLKEPSEIVSWGIKTLIYKLIENGKSVIVVMDIPELAWDVPKFLARTYLSENTITLSTASVSYQTYKERTEKAYVLFTEVKQSIDNTDKLKFIYPDLELCNLREAPGRCIANKDGQPLYFDDDHLSIYGSELLRAQLRNSMSKINAVDQITTETPAELSTAR</sequence>
<keyword evidence="4" id="KW-0808">Transferase</keyword>
<dbReference type="EMBL" id="CP032551">
    <property type="protein sequence ID" value="QGT94681.1"/>
    <property type="molecule type" value="Genomic_DNA"/>
</dbReference>
<evidence type="ECO:0000259" key="3">
    <source>
        <dbReference type="Pfam" id="PF19040"/>
    </source>
</evidence>
<feature type="transmembrane region" description="Helical" evidence="1">
    <location>
        <begin position="51"/>
        <end position="71"/>
    </location>
</feature>
<dbReference type="Proteomes" id="UP000427820">
    <property type="component" value="Chromosome"/>
</dbReference>
<feature type="transmembrane region" description="Helical" evidence="1">
    <location>
        <begin position="145"/>
        <end position="164"/>
    </location>
</feature>
<evidence type="ECO:0000313" key="4">
    <source>
        <dbReference type="EMBL" id="QGT94681.1"/>
    </source>
</evidence>
<feature type="transmembrane region" description="Helical" evidence="1">
    <location>
        <begin position="12"/>
        <end position="31"/>
    </location>
</feature>
<keyword evidence="1" id="KW-0812">Transmembrane</keyword>
<name>A0AA92IKI8_9GAMM</name>
<feature type="transmembrane region" description="Helical" evidence="1">
    <location>
        <begin position="229"/>
        <end position="248"/>
    </location>
</feature>
<dbReference type="GO" id="GO:0009103">
    <property type="term" value="P:lipopolysaccharide biosynthetic process"/>
    <property type="evidence" value="ECO:0007669"/>
    <property type="project" value="TreeGrafter"/>
</dbReference>
<keyword evidence="1" id="KW-0472">Membrane</keyword>
<proteinExistence type="predicted"/>
<dbReference type="Pfam" id="PF19040">
    <property type="entry name" value="SGNH"/>
    <property type="match status" value="1"/>
</dbReference>
<gene>
    <name evidence="4" type="ORF">D3795_00065</name>
</gene>
<keyword evidence="4" id="KW-0012">Acyltransferase</keyword>
<organism evidence="4 5">
    <name type="scientific">Pseudidiomarina andamanensis</name>
    <dbReference type="NCBI Taxonomy" id="1940690"/>
    <lineage>
        <taxon>Bacteria</taxon>
        <taxon>Pseudomonadati</taxon>
        <taxon>Pseudomonadota</taxon>
        <taxon>Gammaproteobacteria</taxon>
        <taxon>Alteromonadales</taxon>
        <taxon>Idiomarinaceae</taxon>
        <taxon>Pseudidiomarina</taxon>
    </lineage>
</organism>
<evidence type="ECO:0000259" key="2">
    <source>
        <dbReference type="Pfam" id="PF01757"/>
    </source>
</evidence>
<dbReference type="GO" id="GO:0016020">
    <property type="term" value="C:membrane"/>
    <property type="evidence" value="ECO:0007669"/>
    <property type="project" value="TreeGrafter"/>
</dbReference>
<dbReference type="InterPro" id="IPR050879">
    <property type="entry name" value="Acyltransferase_3"/>
</dbReference>
<dbReference type="InterPro" id="IPR043968">
    <property type="entry name" value="SGNH"/>
</dbReference>
<protein>
    <submittedName>
        <fullName evidence="4">Acyltransferase</fullName>
    </submittedName>
</protein>
<keyword evidence="5" id="KW-1185">Reference proteome</keyword>
<feature type="transmembrane region" description="Helical" evidence="1">
    <location>
        <begin position="83"/>
        <end position="102"/>
    </location>
</feature>
<keyword evidence="1" id="KW-1133">Transmembrane helix</keyword>
<evidence type="ECO:0000313" key="5">
    <source>
        <dbReference type="Proteomes" id="UP000427820"/>
    </source>
</evidence>
<dbReference type="AlphaFoldDB" id="A0AA92IKI8"/>